<accession>A0A1G2G1K6</accession>
<sequence length="453" mass="51852">MYQQVRSALVVIILATVGILALGGIYFYQNKAEQVKTRRIETLRETLEREAKTGVDGQILPDDFPTPAPDHREAGKNENSGKEIVIPPVSEPLNHLKIREIIAKSVQWFKEAQEQSGHFRYEYAPFMNIYGSDDNIVRQSGALYILGEVFIRDHNNRYTLKDTLENAISYFTERTAEGELDGTTFLCITDGGNNRCTLGTSGLALVGILDLIKKHPELESQYRPLIGGYASYILAMKKPNEGFRGYYYFAGDQTASESPFSNGEAFLALVRYYENYPSDEVKTVIDDAFDYFNTQYRQQWDGNFYLWGMMAIKDLYRENLKQQYVDFVKEYTDWRISGHKSKRLSDHNRCAYIEGVISAYSVLEPVINDDEKQYYIEEINFWLSQSSNLQVKEHDTLDIHAGGERTVLKIKNPERAVGGFLTGLGNPLQRIDFTQHCLSSYLQKLVDIDKEAL</sequence>
<evidence type="ECO:0000313" key="4">
    <source>
        <dbReference type="Proteomes" id="UP000176700"/>
    </source>
</evidence>
<keyword evidence="2" id="KW-1133">Transmembrane helix</keyword>
<comment type="caution">
    <text evidence="3">The sequence shown here is derived from an EMBL/GenBank/DDBJ whole genome shotgun (WGS) entry which is preliminary data.</text>
</comment>
<proteinExistence type="predicted"/>
<feature type="compositionally biased region" description="Basic and acidic residues" evidence="1">
    <location>
        <begin position="69"/>
        <end position="81"/>
    </location>
</feature>
<dbReference type="InterPro" id="IPR008930">
    <property type="entry name" value="Terpenoid_cyclase/PrenylTrfase"/>
</dbReference>
<evidence type="ECO:0000313" key="3">
    <source>
        <dbReference type="EMBL" id="OGZ43750.1"/>
    </source>
</evidence>
<dbReference type="AlphaFoldDB" id="A0A1G2G1K6"/>
<keyword evidence="2" id="KW-0472">Membrane</keyword>
<reference evidence="3 4" key="1">
    <citation type="journal article" date="2016" name="Nat. Commun.">
        <title>Thousands of microbial genomes shed light on interconnected biogeochemical processes in an aquifer system.</title>
        <authorList>
            <person name="Anantharaman K."/>
            <person name="Brown C.T."/>
            <person name="Hug L.A."/>
            <person name="Sharon I."/>
            <person name="Castelle C.J."/>
            <person name="Probst A.J."/>
            <person name="Thomas B.C."/>
            <person name="Singh A."/>
            <person name="Wilkins M.J."/>
            <person name="Karaoz U."/>
            <person name="Brodie E.L."/>
            <person name="Williams K.H."/>
            <person name="Hubbard S.S."/>
            <person name="Banfield J.F."/>
        </authorList>
    </citation>
    <scope>NUCLEOTIDE SEQUENCE [LARGE SCALE GENOMIC DNA]</scope>
</reference>
<protein>
    <submittedName>
        <fullName evidence="3">Uncharacterized protein</fullName>
    </submittedName>
</protein>
<organism evidence="3 4">
    <name type="scientific">Candidatus Ryanbacteria bacterium RIFCSPHIGHO2_01_45_13</name>
    <dbReference type="NCBI Taxonomy" id="1802112"/>
    <lineage>
        <taxon>Bacteria</taxon>
        <taxon>Candidatus Ryaniibacteriota</taxon>
    </lineage>
</organism>
<feature type="region of interest" description="Disordered" evidence="1">
    <location>
        <begin position="56"/>
        <end position="82"/>
    </location>
</feature>
<gene>
    <name evidence="3" type="ORF">A2W41_04640</name>
</gene>
<evidence type="ECO:0000256" key="2">
    <source>
        <dbReference type="SAM" id="Phobius"/>
    </source>
</evidence>
<feature type="transmembrane region" description="Helical" evidence="2">
    <location>
        <begin position="7"/>
        <end position="28"/>
    </location>
</feature>
<evidence type="ECO:0000256" key="1">
    <source>
        <dbReference type="SAM" id="MobiDB-lite"/>
    </source>
</evidence>
<keyword evidence="2" id="KW-0812">Transmembrane</keyword>
<dbReference type="SUPFAM" id="SSF48239">
    <property type="entry name" value="Terpenoid cyclases/Protein prenyltransferases"/>
    <property type="match status" value="1"/>
</dbReference>
<dbReference type="Proteomes" id="UP000176700">
    <property type="component" value="Unassembled WGS sequence"/>
</dbReference>
<name>A0A1G2G1K6_9BACT</name>
<dbReference type="EMBL" id="MHNI01000003">
    <property type="protein sequence ID" value="OGZ43750.1"/>
    <property type="molecule type" value="Genomic_DNA"/>
</dbReference>